<keyword evidence="7" id="KW-1185">Reference proteome</keyword>
<evidence type="ECO:0000256" key="4">
    <source>
        <dbReference type="ARBA" id="ARBA00036539"/>
    </source>
</evidence>
<name>A0A9W7FWK6_9STRA</name>
<dbReference type="PANTHER" id="PTHR23407:SF1">
    <property type="entry name" value="5-FORMYLTETRAHYDROFOLATE CYCLO-LIGASE"/>
    <property type="match status" value="1"/>
</dbReference>
<dbReference type="Proteomes" id="UP001165082">
    <property type="component" value="Unassembled WGS sequence"/>
</dbReference>
<dbReference type="AlphaFoldDB" id="A0A9W7FWK6"/>
<proteinExistence type="inferred from homology"/>
<dbReference type="GO" id="GO:0009396">
    <property type="term" value="P:folic acid-containing compound biosynthetic process"/>
    <property type="evidence" value="ECO:0007669"/>
    <property type="project" value="TreeGrafter"/>
</dbReference>
<accession>A0A9W7FWK6</accession>
<dbReference type="InterPro" id="IPR037171">
    <property type="entry name" value="NagB/RpiA_transferase-like"/>
</dbReference>
<evidence type="ECO:0000256" key="5">
    <source>
        <dbReference type="ARBA" id="ARBA00038966"/>
    </source>
</evidence>
<comment type="similarity">
    <text evidence="1">Belongs to the 5-formyltetrahydrofolate cyclo-ligase family.</text>
</comment>
<evidence type="ECO:0000256" key="3">
    <source>
        <dbReference type="ARBA" id="ARBA00022840"/>
    </source>
</evidence>
<dbReference type="OrthoDB" id="2015992at2759"/>
<comment type="caution">
    <text evidence="6">The sequence shown here is derived from an EMBL/GenBank/DDBJ whole genome shotgun (WGS) entry which is preliminary data.</text>
</comment>
<evidence type="ECO:0000256" key="1">
    <source>
        <dbReference type="ARBA" id="ARBA00010638"/>
    </source>
</evidence>
<dbReference type="InterPro" id="IPR002698">
    <property type="entry name" value="FTHF_cligase"/>
</dbReference>
<comment type="catalytic activity">
    <reaction evidence="4">
        <text>(6S)-5-formyl-5,6,7,8-tetrahydrofolate + ATP = (6R)-5,10-methenyltetrahydrofolate + ADP + phosphate</text>
        <dbReference type="Rhea" id="RHEA:10488"/>
        <dbReference type="ChEBI" id="CHEBI:30616"/>
        <dbReference type="ChEBI" id="CHEBI:43474"/>
        <dbReference type="ChEBI" id="CHEBI:57455"/>
        <dbReference type="ChEBI" id="CHEBI:57457"/>
        <dbReference type="ChEBI" id="CHEBI:456216"/>
        <dbReference type="EC" id="6.3.3.2"/>
    </reaction>
</comment>
<protein>
    <recommendedName>
        <fullName evidence="5">5-formyltetrahydrofolate cyclo-ligase</fullName>
        <ecNumber evidence="5">6.3.3.2</ecNumber>
    </recommendedName>
</protein>
<keyword evidence="2" id="KW-0547">Nucleotide-binding</keyword>
<dbReference type="GO" id="GO:0035999">
    <property type="term" value="P:tetrahydrofolate interconversion"/>
    <property type="evidence" value="ECO:0007669"/>
    <property type="project" value="TreeGrafter"/>
</dbReference>
<gene>
    <name evidence="6" type="ORF">TrRE_jg9590</name>
</gene>
<reference evidence="6" key="1">
    <citation type="submission" date="2022-07" db="EMBL/GenBank/DDBJ databases">
        <title>Genome analysis of Parmales, a sister group of diatoms, reveals the evolutionary specialization of diatoms from phago-mixotrophs to photoautotrophs.</title>
        <authorList>
            <person name="Ban H."/>
            <person name="Sato S."/>
            <person name="Yoshikawa S."/>
            <person name="Kazumasa Y."/>
            <person name="Nakamura Y."/>
            <person name="Ichinomiya M."/>
            <person name="Saitoh K."/>
            <person name="Sato N."/>
            <person name="Blanc-Mathieu R."/>
            <person name="Endo H."/>
            <person name="Kuwata A."/>
            <person name="Ogata H."/>
        </authorList>
    </citation>
    <scope>NUCLEOTIDE SEQUENCE</scope>
</reference>
<dbReference type="SUPFAM" id="SSF100950">
    <property type="entry name" value="NagB/RpiA/CoA transferase-like"/>
    <property type="match status" value="1"/>
</dbReference>
<dbReference type="EMBL" id="BRXZ01008082">
    <property type="protein sequence ID" value="GMI21047.1"/>
    <property type="molecule type" value="Genomic_DNA"/>
</dbReference>
<organism evidence="6 7">
    <name type="scientific">Triparma retinervis</name>
    <dbReference type="NCBI Taxonomy" id="2557542"/>
    <lineage>
        <taxon>Eukaryota</taxon>
        <taxon>Sar</taxon>
        <taxon>Stramenopiles</taxon>
        <taxon>Ochrophyta</taxon>
        <taxon>Bolidophyceae</taxon>
        <taxon>Parmales</taxon>
        <taxon>Triparmaceae</taxon>
        <taxon>Triparma</taxon>
    </lineage>
</organism>
<dbReference type="InterPro" id="IPR024185">
    <property type="entry name" value="FTHF_cligase-like_sf"/>
</dbReference>
<dbReference type="GO" id="GO:0005739">
    <property type="term" value="C:mitochondrion"/>
    <property type="evidence" value="ECO:0007669"/>
    <property type="project" value="TreeGrafter"/>
</dbReference>
<dbReference type="GO" id="GO:0030272">
    <property type="term" value="F:5-formyltetrahydrofolate cyclo-ligase activity"/>
    <property type="evidence" value="ECO:0007669"/>
    <property type="project" value="UniProtKB-EC"/>
</dbReference>
<dbReference type="GO" id="GO:0005524">
    <property type="term" value="F:ATP binding"/>
    <property type="evidence" value="ECO:0007669"/>
    <property type="project" value="UniProtKB-KW"/>
</dbReference>
<keyword evidence="3" id="KW-0067">ATP-binding</keyword>
<evidence type="ECO:0000313" key="7">
    <source>
        <dbReference type="Proteomes" id="UP001165082"/>
    </source>
</evidence>
<evidence type="ECO:0000256" key="2">
    <source>
        <dbReference type="ARBA" id="ARBA00022741"/>
    </source>
</evidence>
<dbReference type="EC" id="6.3.3.2" evidence="5"/>
<dbReference type="Gene3D" id="3.40.50.10420">
    <property type="entry name" value="NagB/RpiA/CoA transferase-like"/>
    <property type="match status" value="1"/>
</dbReference>
<evidence type="ECO:0000313" key="6">
    <source>
        <dbReference type="EMBL" id="GMI21047.1"/>
    </source>
</evidence>
<sequence length="91" mass="9498">MANAGAAAGVNATLAATKKMLRSKIRKSLKDLPAATLAAESEAVEGHLVSSDFYQGCQSVGIFLSMPKGEISTRGMLARAISDGKDVYVPR</sequence>
<dbReference type="PANTHER" id="PTHR23407">
    <property type="entry name" value="ATPASE INHIBITOR/5-FORMYLTETRAHYDROFOLATE CYCLO-LIGASE"/>
    <property type="match status" value="1"/>
</dbReference>
<dbReference type="Pfam" id="PF01812">
    <property type="entry name" value="5-FTHF_cyc-lig"/>
    <property type="match status" value="1"/>
</dbReference>